<dbReference type="Proteomes" id="UP000024635">
    <property type="component" value="Unassembled WGS sequence"/>
</dbReference>
<name>A0A016WWQ3_9BILA</name>
<dbReference type="Gene3D" id="3.40.140.10">
    <property type="entry name" value="Cytidine Deaminase, domain 2"/>
    <property type="match status" value="1"/>
</dbReference>
<dbReference type="CDD" id="cd01285">
    <property type="entry name" value="nucleoside_deaminase"/>
    <property type="match status" value="1"/>
</dbReference>
<organism evidence="3 4">
    <name type="scientific">Ancylostoma ceylanicum</name>
    <dbReference type="NCBI Taxonomy" id="53326"/>
    <lineage>
        <taxon>Eukaryota</taxon>
        <taxon>Metazoa</taxon>
        <taxon>Ecdysozoa</taxon>
        <taxon>Nematoda</taxon>
        <taxon>Chromadorea</taxon>
        <taxon>Rhabditida</taxon>
        <taxon>Rhabditina</taxon>
        <taxon>Rhabditomorpha</taxon>
        <taxon>Strongyloidea</taxon>
        <taxon>Ancylostomatidae</taxon>
        <taxon>Ancylostomatinae</taxon>
        <taxon>Ancylostoma</taxon>
    </lineage>
</organism>
<sequence>MVSARNEEREFMERAFELAEEALASNEVPVGCVFTYEGREVACGRNEVNRTKDPTTHAEMVALRNLQAENPDIGEVILYNHFFRYHGEHKAVKEILRDLVLYVTLEPCIMCASGLYELGISKIVYAAANERFGGICSVGNWSKYNKEKAEVEVVVDSTYADRSIALLKSFYDKQNPFAPEEKRKSKKSKQ</sequence>
<evidence type="ECO:0000256" key="1">
    <source>
        <dbReference type="ARBA" id="ARBA00022801"/>
    </source>
</evidence>
<dbReference type="GO" id="GO:0005737">
    <property type="term" value="C:cytoplasm"/>
    <property type="evidence" value="ECO:0007669"/>
    <property type="project" value="TreeGrafter"/>
</dbReference>
<evidence type="ECO:0000313" key="4">
    <source>
        <dbReference type="Proteomes" id="UP000024635"/>
    </source>
</evidence>
<dbReference type="OrthoDB" id="408702at2759"/>
<dbReference type="GO" id="GO:0052717">
    <property type="term" value="F:tRNA-specific adenosine-34 deaminase activity"/>
    <property type="evidence" value="ECO:0007669"/>
    <property type="project" value="TreeGrafter"/>
</dbReference>
<proteinExistence type="predicted"/>
<reference evidence="4" key="1">
    <citation type="journal article" date="2015" name="Nat. Genet.">
        <title>The genome and transcriptome of the zoonotic hookworm Ancylostoma ceylanicum identify infection-specific gene families.</title>
        <authorList>
            <person name="Schwarz E.M."/>
            <person name="Hu Y."/>
            <person name="Antoshechkin I."/>
            <person name="Miller M.M."/>
            <person name="Sternberg P.W."/>
            <person name="Aroian R.V."/>
        </authorList>
    </citation>
    <scope>NUCLEOTIDE SEQUENCE</scope>
    <source>
        <strain evidence="4">HY135</strain>
    </source>
</reference>
<accession>A0A016WWQ3</accession>
<keyword evidence="1" id="KW-0378">Hydrolase</keyword>
<dbReference type="AlphaFoldDB" id="A0A016WWQ3"/>
<evidence type="ECO:0000259" key="2">
    <source>
        <dbReference type="PROSITE" id="PS51747"/>
    </source>
</evidence>
<dbReference type="GO" id="GO:0005634">
    <property type="term" value="C:nucleus"/>
    <property type="evidence" value="ECO:0007669"/>
    <property type="project" value="TreeGrafter"/>
</dbReference>
<dbReference type="STRING" id="53326.A0A016WWQ3"/>
<protein>
    <recommendedName>
        <fullName evidence="2">CMP/dCMP-type deaminase domain-containing protein</fullName>
    </recommendedName>
</protein>
<dbReference type="PANTHER" id="PTHR11079:SF149">
    <property type="entry name" value="TRNA-SPECIFIC ADENOSINE DEAMINASE 2"/>
    <property type="match status" value="1"/>
</dbReference>
<dbReference type="GO" id="GO:0002100">
    <property type="term" value="P:tRNA wobble adenosine to inosine editing"/>
    <property type="evidence" value="ECO:0007669"/>
    <property type="project" value="TreeGrafter"/>
</dbReference>
<dbReference type="InterPro" id="IPR016193">
    <property type="entry name" value="Cytidine_deaminase-like"/>
</dbReference>
<evidence type="ECO:0000313" key="3">
    <source>
        <dbReference type="EMBL" id="EYC44259.1"/>
    </source>
</evidence>
<feature type="domain" description="CMP/dCMP-type deaminase" evidence="2">
    <location>
        <begin position="6"/>
        <end position="152"/>
    </location>
</feature>
<dbReference type="PROSITE" id="PS51747">
    <property type="entry name" value="CYT_DCMP_DEAMINASES_2"/>
    <property type="match status" value="1"/>
</dbReference>
<keyword evidence="4" id="KW-1185">Reference proteome</keyword>
<dbReference type="Pfam" id="PF00383">
    <property type="entry name" value="dCMP_cyt_deam_1"/>
    <property type="match status" value="1"/>
</dbReference>
<dbReference type="EMBL" id="JARK01000066">
    <property type="protein sequence ID" value="EYC44259.1"/>
    <property type="molecule type" value="Genomic_DNA"/>
</dbReference>
<comment type="caution">
    <text evidence="3">The sequence shown here is derived from an EMBL/GenBank/DDBJ whole genome shotgun (WGS) entry which is preliminary data.</text>
</comment>
<gene>
    <name evidence="3" type="primary">Acey_s0466.g1957</name>
    <name evidence="3" type="synonym">Acey-JC8.4</name>
    <name evidence="3" type="ORF">Y032_0466g1957</name>
</gene>
<dbReference type="PANTHER" id="PTHR11079">
    <property type="entry name" value="CYTOSINE DEAMINASE FAMILY MEMBER"/>
    <property type="match status" value="1"/>
</dbReference>
<dbReference type="SUPFAM" id="SSF53927">
    <property type="entry name" value="Cytidine deaminase-like"/>
    <property type="match status" value="1"/>
</dbReference>
<dbReference type="InterPro" id="IPR002125">
    <property type="entry name" value="CMP_dCMP_dom"/>
</dbReference>